<accession>A0ABR0T9K5</accession>
<name>A0ABR0T9K5_AURPU</name>
<dbReference type="Proteomes" id="UP001341245">
    <property type="component" value="Unassembled WGS sequence"/>
</dbReference>
<evidence type="ECO:0000313" key="2">
    <source>
        <dbReference type="Proteomes" id="UP001341245"/>
    </source>
</evidence>
<comment type="caution">
    <text evidence="1">The sequence shown here is derived from an EMBL/GenBank/DDBJ whole genome shotgun (WGS) entry which is preliminary data.</text>
</comment>
<keyword evidence="2" id="KW-1185">Reference proteome</keyword>
<dbReference type="EMBL" id="JASGXD010000015">
    <property type="protein sequence ID" value="KAK6001129.1"/>
    <property type="molecule type" value="Genomic_DNA"/>
</dbReference>
<reference evidence="1 2" key="1">
    <citation type="submission" date="2023-11" db="EMBL/GenBank/DDBJ databases">
        <title>Draft genome sequence and annotation of the polyextremotolerant black yeast-like fungus Aureobasidium pullulans NRRL 62042.</title>
        <authorList>
            <person name="Dielentheis-Frenken M.R.E."/>
            <person name="Wibberg D."/>
            <person name="Blank L.M."/>
            <person name="Tiso T."/>
        </authorList>
    </citation>
    <scope>NUCLEOTIDE SEQUENCE [LARGE SCALE GENOMIC DNA]</scope>
    <source>
        <strain evidence="1 2">NRRL 62042</strain>
    </source>
</reference>
<evidence type="ECO:0000313" key="1">
    <source>
        <dbReference type="EMBL" id="KAK6001129.1"/>
    </source>
</evidence>
<organism evidence="1 2">
    <name type="scientific">Aureobasidium pullulans</name>
    <name type="common">Black yeast</name>
    <name type="synonym">Pullularia pullulans</name>
    <dbReference type="NCBI Taxonomy" id="5580"/>
    <lineage>
        <taxon>Eukaryota</taxon>
        <taxon>Fungi</taxon>
        <taxon>Dikarya</taxon>
        <taxon>Ascomycota</taxon>
        <taxon>Pezizomycotina</taxon>
        <taxon>Dothideomycetes</taxon>
        <taxon>Dothideomycetidae</taxon>
        <taxon>Dothideales</taxon>
        <taxon>Saccotheciaceae</taxon>
        <taxon>Aureobasidium</taxon>
    </lineage>
</organism>
<proteinExistence type="predicted"/>
<gene>
    <name evidence="1" type="ORF">QM012_003212</name>
</gene>
<protein>
    <submittedName>
        <fullName evidence="1">Uncharacterized protein</fullName>
    </submittedName>
</protein>
<sequence length="250" mass="28465">MSNKPYDEPQIIALITEYYHLLFLLNYITPHDIDSPPPEGREIDETLCQSLNLTPEVISLMRHIPCPISEGLMLEHELLIPMSHANSFVDSNLIEVGRDPELGENKWFLKSTDVALSIMGDEGQYLVLDTAKNTLRVCTWEPPNSPEDEDEPGLCYDFHPNSPSDHYTRFPVHDPVEYLQSCIDKVRSLEWLPMRVYSRGVISTNGPGRQEEYCSMRSYTRMLSTVEIWKRRDDAQGSGSLSGPSMYAPA</sequence>